<comment type="subcellular location">
    <subcellularLocation>
        <location evidence="2">Cytoplasm</location>
    </subcellularLocation>
    <subcellularLocation>
        <location evidence="1">Nucleus</location>
    </subcellularLocation>
</comment>
<dbReference type="GO" id="GO:0005737">
    <property type="term" value="C:cytoplasm"/>
    <property type="evidence" value="ECO:0007669"/>
    <property type="project" value="UniProtKB-SubCell"/>
</dbReference>
<feature type="domain" description="N-acetyltransferase" evidence="12">
    <location>
        <begin position="220"/>
        <end position="283"/>
    </location>
</feature>
<evidence type="ECO:0000256" key="4">
    <source>
        <dbReference type="ARBA" id="ARBA00013184"/>
    </source>
</evidence>
<feature type="domain" description="Peptidase M16 C-terminal" evidence="14">
    <location>
        <begin position="682"/>
        <end position="859"/>
    </location>
</feature>
<dbReference type="Pfam" id="PF00583">
    <property type="entry name" value="Acetyltransf_1"/>
    <property type="match status" value="1"/>
</dbReference>
<dbReference type="SUPFAM" id="SSF63411">
    <property type="entry name" value="LuxS/MPP-like metallohydrolase"/>
    <property type="match status" value="2"/>
</dbReference>
<dbReference type="Proteomes" id="UP000682877">
    <property type="component" value="Chromosome 8"/>
</dbReference>
<dbReference type="GO" id="GO:0004402">
    <property type="term" value="F:histone acetyltransferase activity"/>
    <property type="evidence" value="ECO:0007669"/>
    <property type="project" value="InterPro"/>
</dbReference>
<dbReference type="EC" id="2.3.1.48" evidence="4"/>
<evidence type="ECO:0000256" key="1">
    <source>
        <dbReference type="ARBA" id="ARBA00004123"/>
    </source>
</evidence>
<dbReference type="InterPro" id="IPR011765">
    <property type="entry name" value="Pept_M16_N"/>
</dbReference>
<dbReference type="FunFam" id="3.40.630.30:FF:000077">
    <property type="entry name" value="Histone acetyltransferase type B catalytic subunit"/>
    <property type="match status" value="1"/>
</dbReference>
<dbReference type="FunFam" id="3.90.360.10:FF:000002">
    <property type="entry name" value="Histone acetyltransferase type B catalytic subunit"/>
    <property type="match status" value="1"/>
</dbReference>
<dbReference type="GO" id="GO:0005634">
    <property type="term" value="C:nucleus"/>
    <property type="evidence" value="ECO:0007669"/>
    <property type="project" value="UniProtKB-SubCell"/>
</dbReference>
<dbReference type="SUPFAM" id="SSF55729">
    <property type="entry name" value="Acyl-CoA N-acyltransferases (Nat)"/>
    <property type="match status" value="1"/>
</dbReference>
<dbReference type="GO" id="GO:0004222">
    <property type="term" value="F:metalloendopeptidase activity"/>
    <property type="evidence" value="ECO:0007669"/>
    <property type="project" value="InterPro"/>
</dbReference>
<organism evidence="16 17">
    <name type="scientific">Arabidopsis arenosa</name>
    <name type="common">Sand rock-cress</name>
    <name type="synonym">Cardaminopsis arenosa</name>
    <dbReference type="NCBI Taxonomy" id="38785"/>
    <lineage>
        <taxon>Eukaryota</taxon>
        <taxon>Viridiplantae</taxon>
        <taxon>Streptophyta</taxon>
        <taxon>Embryophyta</taxon>
        <taxon>Tracheophyta</taxon>
        <taxon>Spermatophyta</taxon>
        <taxon>Magnoliopsida</taxon>
        <taxon>eudicotyledons</taxon>
        <taxon>Gunneridae</taxon>
        <taxon>Pentapetalae</taxon>
        <taxon>rosids</taxon>
        <taxon>malvids</taxon>
        <taxon>Brassicales</taxon>
        <taxon>Brassicaceae</taxon>
        <taxon>Camelineae</taxon>
        <taxon>Arabidopsis</taxon>
    </lineage>
</organism>
<evidence type="ECO:0000259" key="12">
    <source>
        <dbReference type="Pfam" id="PF00583"/>
    </source>
</evidence>
<dbReference type="GO" id="GO:0031509">
    <property type="term" value="P:subtelomeric heterochromatin formation"/>
    <property type="evidence" value="ECO:0007669"/>
    <property type="project" value="InterPro"/>
</dbReference>
<keyword evidence="11" id="KW-0472">Membrane</keyword>
<dbReference type="Gene3D" id="3.30.830.10">
    <property type="entry name" value="Metalloenzyme, LuxS/M16 peptidase-like"/>
    <property type="match status" value="3"/>
</dbReference>
<evidence type="ECO:0000256" key="3">
    <source>
        <dbReference type="ARBA" id="ARBA00010543"/>
    </source>
</evidence>
<keyword evidence="17" id="KW-1185">Reference proteome</keyword>
<dbReference type="EMBL" id="LR999458">
    <property type="protein sequence ID" value="CAE6244202.1"/>
    <property type="molecule type" value="Genomic_DNA"/>
</dbReference>
<dbReference type="Pfam" id="PF10394">
    <property type="entry name" value="Hat1_N"/>
    <property type="match status" value="1"/>
</dbReference>
<evidence type="ECO:0000256" key="9">
    <source>
        <dbReference type="ARBA" id="ARBA00048017"/>
    </source>
</evidence>
<feature type="domain" description="Histone acetyl transferase HAT1 N-terminal" evidence="15">
    <location>
        <begin position="30"/>
        <end position="195"/>
    </location>
</feature>
<dbReference type="InterPro" id="IPR017380">
    <property type="entry name" value="Hist_AcTrfase_B-typ_cat-su"/>
</dbReference>
<dbReference type="InterPro" id="IPR007863">
    <property type="entry name" value="Peptidase_M16_C"/>
</dbReference>
<evidence type="ECO:0000259" key="13">
    <source>
        <dbReference type="Pfam" id="PF00675"/>
    </source>
</evidence>
<comment type="similarity">
    <text evidence="3">Belongs to the HAT1 family.</text>
</comment>
<dbReference type="InterPro" id="IPR001431">
    <property type="entry name" value="Pept_M16_Zn_BS"/>
</dbReference>
<dbReference type="GO" id="GO:0046872">
    <property type="term" value="F:metal ion binding"/>
    <property type="evidence" value="ECO:0007669"/>
    <property type="project" value="InterPro"/>
</dbReference>
<dbReference type="InterPro" id="IPR000182">
    <property type="entry name" value="GNAT_dom"/>
</dbReference>
<sequence length="1492" mass="168583">MVQKHQAAAGPVTEPKKRRRVGFSPADTGVEANECIKIYLVSSKEEVDSPDISCVKPVDLNDFFDGDGKIYGYQGLKINVWINSISLHSYADITYQSTTNGDKGITDLKSALQNIFAETIVDNKDEFLQTFSTQKDFIRNMVSNGEVIHSGATHGISNNSQVVPSDLQVIRMEIGSPNAGLLYSRLVPLVLLFVDGSNPIDVTDPDWHLYLLIQKKEEKEDPLYRIVGFTAIYKFYRYPDRLRMRLSQILVLPSFQGKGLGSYLMEVVNNVAITENVYDLTVEEPSEKFQHIRTCIDINRLRSFDPIKPDIDSAVQTLTKGKLSKKAQIPRFTPPLNAIEKVRESLKINKKQFLKCWEILIYLALDPIDKYMEDYTSVITNHVRTDILGKDIETPKKQVVDVPSSFEPEASFVVFKSVNGEEANTNVQVDENKPDQEQQLKQLVEERIREIKLVAEKVSKICPEREREMDLIAGESSKVLRKQGFRSLKLMSVDMEQELGNEPEPFGADYGRLDNGLVYYVRRNSKPRMRAALALAVKVGSVLEEEDQRGVAHIVEHLAFSATTRYTNHDIVKFLESIGAEFGPCQNAMTSADETIYELFVPVDKPELLSQAISILAEFSSEIRVSNEDLEKERGAVMEEYRGNRNATGRMQDSHWQLMMEGSKYAERLPIGLEKVIRSVPAATVKQFYQKWYHLCNMAVVAVGDFPDTKTVVDLIKTHFEDKRSSSEPPEIPVFPVPSHEETRFSCFVESEAAGSAVMISYKMPVSDLKTVKDYRDMLAESMFLHALNQRLFKISRRKDPPFFACSVAADVLVSPLKAYIMSSSCKEKGTLASLESMLLEVARVRLHGFSEREISVVRALMMSEIESAYLERDQVQSTSLRDEYIQHFLHKEPVIGIEYEAQLQKTLLPQISASDVSKYSEKLRTSCGCVIKSMEPKSAATIDDMRSVVSKVNSLEEEKMIAPWDEEKIPEEVVSEKPTPGDITHQLEYPEVGVTELTLSNGMQVCYKSTDFLDDQVLFTGFSYGGLSELPESDYISCSMGSTIAGEIGMFGYKPSMLMDMLAGKRVEVSARLGPYMRTFSCDCSPTDLETALQLVYQLFTTNVMPQEEEVGIVMQMAEEAVRARERDPYTVFANRVKELNYGNSYFFRPIRISELRKVDPLKACEYFNSCFRDPSTFTVVIVGNLDPTIAVPLILQYLGGIPKPPQPVLNFNRDDLKGLPFTFPTKITREFVRSPMVEAQCSVQLCFPVQLTNGTMYKDVLMHLLLTIKFMIDRRNPLYRLLGKLLETKIIQFLRFEHGQIYSAEVSVFLGGNKPSRTADLRGDISVNFSCDPEISSKLVDLALEEIVRLQEKGPSQEDISAILEIEQRAHENGLQEKLLLVRQDSTWISIKGLCWRFGRLLQDFRRRAFANERVTCATNSASCITANPSSPVQETVHCCYSHAAEISFGFLSSIFKSRSETPYIRDTKILAGIAGLGVLVFGIWRYSRK</sequence>
<gene>
    <name evidence="16" type="ORF">AARE701A_LOCUS21677</name>
</gene>
<keyword evidence="6" id="KW-0808">Transferase</keyword>
<keyword evidence="11" id="KW-0812">Transmembrane</keyword>
<evidence type="ECO:0000256" key="7">
    <source>
        <dbReference type="ARBA" id="ARBA00023242"/>
    </source>
</evidence>
<evidence type="ECO:0000256" key="10">
    <source>
        <dbReference type="SAM" id="MobiDB-lite"/>
    </source>
</evidence>
<evidence type="ECO:0000256" key="5">
    <source>
        <dbReference type="ARBA" id="ARBA00022490"/>
    </source>
</evidence>
<dbReference type="CDD" id="cd04301">
    <property type="entry name" value="NAT_SF"/>
    <property type="match status" value="1"/>
</dbReference>
<accession>A0A8S2B5A9</accession>
<dbReference type="Gene3D" id="3.90.360.10">
    <property type="entry name" value="Histone acetyl transferase 1 (HAT1), N-terminal domain"/>
    <property type="match status" value="1"/>
</dbReference>
<dbReference type="InterPro" id="IPR011249">
    <property type="entry name" value="Metalloenz_LuxS/M16"/>
</dbReference>
<dbReference type="InterPro" id="IPR016181">
    <property type="entry name" value="Acyl_CoA_acyltransferase"/>
</dbReference>
<dbReference type="InterPro" id="IPR037113">
    <property type="entry name" value="Hat1_N_sf"/>
</dbReference>
<keyword evidence="7" id="KW-0539">Nucleus</keyword>
<dbReference type="Gene3D" id="3.40.630.30">
    <property type="match status" value="1"/>
</dbReference>
<name>A0A8S2B5A9_ARAAE</name>
<dbReference type="Pfam" id="PF00675">
    <property type="entry name" value="Peptidase_M16"/>
    <property type="match status" value="1"/>
</dbReference>
<evidence type="ECO:0000256" key="11">
    <source>
        <dbReference type="SAM" id="Phobius"/>
    </source>
</evidence>
<dbReference type="GO" id="GO:0000781">
    <property type="term" value="C:chromosome, telomeric region"/>
    <property type="evidence" value="ECO:0007669"/>
    <property type="project" value="GOC"/>
</dbReference>
<evidence type="ECO:0000256" key="6">
    <source>
        <dbReference type="ARBA" id="ARBA00022679"/>
    </source>
</evidence>
<feature type="region of interest" description="Disordered" evidence="10">
    <location>
        <begin position="1"/>
        <end position="24"/>
    </location>
</feature>
<protein>
    <recommendedName>
        <fullName evidence="4">histone acetyltransferase</fullName>
        <ecNumber evidence="4">2.3.1.48</ecNumber>
    </recommendedName>
</protein>
<evidence type="ECO:0000259" key="14">
    <source>
        <dbReference type="Pfam" id="PF05193"/>
    </source>
</evidence>
<dbReference type="FunFam" id="3.30.830.10:FF:000131">
    <property type="entry name" value="Zinc protease PQQL-like"/>
    <property type="match status" value="1"/>
</dbReference>
<evidence type="ECO:0000313" key="17">
    <source>
        <dbReference type="Proteomes" id="UP000682877"/>
    </source>
</evidence>
<feature type="domain" description="Peptidase M16 C-terminal" evidence="14">
    <location>
        <begin position="1167"/>
        <end position="1365"/>
    </location>
</feature>
<evidence type="ECO:0000313" key="16">
    <source>
        <dbReference type="EMBL" id="CAE6244202.1"/>
    </source>
</evidence>
<dbReference type="GO" id="GO:0006508">
    <property type="term" value="P:proteolysis"/>
    <property type="evidence" value="ECO:0007669"/>
    <property type="project" value="InterPro"/>
</dbReference>
<feature type="transmembrane region" description="Helical" evidence="11">
    <location>
        <begin position="1472"/>
        <end position="1490"/>
    </location>
</feature>
<comment type="catalytic activity">
    <reaction evidence="9">
        <text>L-lysyl-[protein] + acetyl-CoA = N(6)-acetyl-L-lysyl-[protein] + CoA + H(+)</text>
        <dbReference type="Rhea" id="RHEA:45948"/>
        <dbReference type="Rhea" id="RHEA-COMP:9752"/>
        <dbReference type="Rhea" id="RHEA-COMP:10731"/>
        <dbReference type="ChEBI" id="CHEBI:15378"/>
        <dbReference type="ChEBI" id="CHEBI:29969"/>
        <dbReference type="ChEBI" id="CHEBI:57287"/>
        <dbReference type="ChEBI" id="CHEBI:57288"/>
        <dbReference type="ChEBI" id="CHEBI:61930"/>
        <dbReference type="EC" id="2.3.1.48"/>
    </reaction>
</comment>
<evidence type="ECO:0000259" key="15">
    <source>
        <dbReference type="Pfam" id="PF10394"/>
    </source>
</evidence>
<proteinExistence type="inferred from homology"/>
<dbReference type="Pfam" id="PF05193">
    <property type="entry name" value="Peptidase_M16_C"/>
    <property type="match status" value="2"/>
</dbReference>
<dbReference type="PANTHER" id="PTHR12046">
    <property type="entry name" value="HISTONE ACETYLTRANSFERASE TYPE B CATALYTIC SUBUNIT"/>
    <property type="match status" value="1"/>
</dbReference>
<reference evidence="16" key="1">
    <citation type="submission" date="2021-01" db="EMBL/GenBank/DDBJ databases">
        <authorList>
            <person name="Bezrukov I."/>
        </authorList>
    </citation>
    <scope>NUCLEOTIDE SEQUENCE</scope>
</reference>
<dbReference type="InterPro" id="IPR019467">
    <property type="entry name" value="Hat1_N"/>
</dbReference>
<dbReference type="PROSITE" id="PS00143">
    <property type="entry name" value="INSULINASE"/>
    <property type="match status" value="1"/>
</dbReference>
<evidence type="ECO:0000256" key="8">
    <source>
        <dbReference type="ARBA" id="ARBA00023315"/>
    </source>
</evidence>
<keyword evidence="8" id="KW-0012">Acyltransferase</keyword>
<feature type="domain" description="Peptidase M16 N-terminal" evidence="13">
    <location>
        <begin position="523"/>
        <end position="642"/>
    </location>
</feature>
<keyword evidence="11" id="KW-1133">Transmembrane helix</keyword>
<keyword evidence="5" id="KW-0963">Cytoplasm</keyword>
<evidence type="ECO:0000256" key="2">
    <source>
        <dbReference type="ARBA" id="ARBA00004496"/>
    </source>
</evidence>